<gene>
    <name evidence="1" type="ORF">ALQ65_03661</name>
</gene>
<evidence type="ECO:0000313" key="1">
    <source>
        <dbReference type="EMBL" id="RMN13423.1"/>
    </source>
</evidence>
<dbReference type="AlphaFoldDB" id="A0A3M3JRC7"/>
<name>A0A3M3JRC7_9PSED</name>
<dbReference type="EMBL" id="RBOV01000102">
    <property type="protein sequence ID" value="RMN13423.1"/>
    <property type="molecule type" value="Genomic_DNA"/>
</dbReference>
<protein>
    <recommendedName>
        <fullName evidence="3">DUF4238 domain-containing protein</fullName>
    </recommendedName>
</protein>
<dbReference type="Pfam" id="PF14022">
    <property type="entry name" value="DUF4238"/>
    <property type="match status" value="1"/>
</dbReference>
<sequence length="356" mass="40720">MMVSKADSSAMIDLSKLNSKKNQHYVSKFYLKQWIGKDRIFVKRKDGEQSKVYDKRNADDVGTERYFYGIEIDEAVLDTLNYMFAEKSTTNKVLEQNLQSLAVLKLLDDVINKEIGIVNRDEALLENVKAAFKHRNLHHLEDSYEAIEQQIAAEIRNIANSEFDDNWFRPTRKTVMFIFILFGTQIFRTKEKMVELQRQIPEITLDRLGTKTTLTPEQRDSVLKCMLYFYAQEFSASLETSGCTLTITRNHTDLGYLTTDSPALVHWNPPAELNLVAYGAIPLSPRLMAHIHFPKVKENANVVKVIDVHDVNEVLIANRVIAKNPHSQLYAAKLEDFVKSGIDIGDYTEPAKDAAK</sequence>
<dbReference type="InterPro" id="IPR025332">
    <property type="entry name" value="DUF4238"/>
</dbReference>
<proteinExistence type="predicted"/>
<comment type="caution">
    <text evidence="1">The sequence shown here is derived from an EMBL/GenBank/DDBJ whole genome shotgun (WGS) entry which is preliminary data.</text>
</comment>
<evidence type="ECO:0000313" key="2">
    <source>
        <dbReference type="Proteomes" id="UP000271468"/>
    </source>
</evidence>
<reference evidence="1 2" key="1">
    <citation type="submission" date="2018-08" db="EMBL/GenBank/DDBJ databases">
        <title>Recombination of ecologically and evolutionarily significant loci maintains genetic cohesion in the Pseudomonas syringae species complex.</title>
        <authorList>
            <person name="Dillon M."/>
            <person name="Thakur S."/>
            <person name="Almeida R.N.D."/>
            <person name="Weir B.S."/>
            <person name="Guttman D.S."/>
        </authorList>
    </citation>
    <scope>NUCLEOTIDE SEQUENCE [LARGE SCALE GENOMIC DNA]</scope>
    <source>
        <strain evidence="1 2">ICMP 12341</strain>
    </source>
</reference>
<organism evidence="1 2">
    <name type="scientific">Pseudomonas syringae pv. coriandricola</name>
    <dbReference type="NCBI Taxonomy" id="264453"/>
    <lineage>
        <taxon>Bacteria</taxon>
        <taxon>Pseudomonadati</taxon>
        <taxon>Pseudomonadota</taxon>
        <taxon>Gammaproteobacteria</taxon>
        <taxon>Pseudomonadales</taxon>
        <taxon>Pseudomonadaceae</taxon>
        <taxon>Pseudomonas</taxon>
    </lineage>
</organism>
<dbReference type="Proteomes" id="UP000271468">
    <property type="component" value="Unassembled WGS sequence"/>
</dbReference>
<accession>A0A3M3JRC7</accession>
<evidence type="ECO:0008006" key="3">
    <source>
        <dbReference type="Google" id="ProtNLM"/>
    </source>
</evidence>